<dbReference type="InterPro" id="IPR011600">
    <property type="entry name" value="Pept_C14_caspase"/>
</dbReference>
<gene>
    <name evidence="5" type="ORF">JR316_009547</name>
</gene>
<evidence type="ECO:0000313" key="5">
    <source>
        <dbReference type="EMBL" id="KAG5165958.1"/>
    </source>
</evidence>
<accession>A0A8H7XUK3</accession>
<dbReference type="SUPFAM" id="SSF52129">
    <property type="entry name" value="Caspase-like"/>
    <property type="match status" value="1"/>
</dbReference>
<sequence length="401" mass="44312">MLLLLVQQAASCSNDVRNNSAERTPCPISSPVTPYVYPLSLETTPPILAVVIGINKYTSDEYPNLNGATNDADAFEEYLTTRLNVPAQNICSLRDEQATRKNIISSFIWLRDNAAYQRDECAIIFYFAGHGAQTQKPTEWNDWITPTGMIEMLCPSDIGTMTGRSGVLHLQPAQQSAVAGIPDRTISVLLSQIADAKGNNITVILDCCSSAGMSRSSKKDPYTIRGITNPPSIHASADESLFYFGTRGGRTAKNDVQLQNSHLHVLLAACGRENFALENPRTKRGLFTHHLLKILNKEDIRNLTYVSLMHRLKMPERQTPHCEGEGINQRLFNNWVNGGDKSMILTHRIKDKDEIILQAGSAQGITKGSRFAAYATNLIETPLVRNSNIQKGEGARNGVWN</sequence>
<comment type="similarity">
    <text evidence="1">Belongs to the peptidase C14B family.</text>
</comment>
<dbReference type="InterPro" id="IPR029030">
    <property type="entry name" value="Caspase-like_dom_sf"/>
</dbReference>
<proteinExistence type="inferred from homology"/>
<dbReference type="InterPro" id="IPR050452">
    <property type="entry name" value="Metacaspase"/>
</dbReference>
<reference evidence="5" key="1">
    <citation type="submission" date="2021-02" db="EMBL/GenBank/DDBJ databases">
        <title>Psilocybe cubensis genome.</title>
        <authorList>
            <person name="Mckernan K.J."/>
            <person name="Crawford S."/>
            <person name="Trippe A."/>
            <person name="Kane L.T."/>
            <person name="Mclaughlin S."/>
        </authorList>
    </citation>
    <scope>NUCLEOTIDE SEQUENCE [LARGE SCALE GENOMIC DNA]</scope>
    <source>
        <strain evidence="5">MGC-MH-2018</strain>
    </source>
</reference>
<dbReference type="OrthoDB" id="3223806at2759"/>
<keyword evidence="3" id="KW-0645">Protease</keyword>
<dbReference type="PANTHER" id="PTHR48104">
    <property type="entry name" value="METACASPASE-4"/>
    <property type="match status" value="1"/>
</dbReference>
<dbReference type="GO" id="GO:0006508">
    <property type="term" value="P:proteolysis"/>
    <property type="evidence" value="ECO:0007669"/>
    <property type="project" value="InterPro"/>
</dbReference>
<keyword evidence="3" id="KW-0378">Hydrolase</keyword>
<dbReference type="PANTHER" id="PTHR48104:SF30">
    <property type="entry name" value="METACASPASE-1"/>
    <property type="match status" value="1"/>
</dbReference>
<keyword evidence="2" id="KW-0053">Apoptosis</keyword>
<feature type="domain" description="Peptidase C14 caspase" evidence="4">
    <location>
        <begin position="48"/>
        <end position="310"/>
    </location>
</feature>
<dbReference type="AlphaFoldDB" id="A0A8H7XUK3"/>
<name>A0A8H7XUK3_PSICU</name>
<evidence type="ECO:0000256" key="1">
    <source>
        <dbReference type="ARBA" id="ARBA00009005"/>
    </source>
</evidence>
<evidence type="ECO:0000256" key="2">
    <source>
        <dbReference type="ARBA" id="ARBA00022703"/>
    </source>
</evidence>
<organism evidence="5">
    <name type="scientific">Psilocybe cubensis</name>
    <name type="common">Psychedelic mushroom</name>
    <name type="synonym">Stropharia cubensis</name>
    <dbReference type="NCBI Taxonomy" id="181762"/>
    <lineage>
        <taxon>Eukaryota</taxon>
        <taxon>Fungi</taxon>
        <taxon>Dikarya</taxon>
        <taxon>Basidiomycota</taxon>
        <taxon>Agaricomycotina</taxon>
        <taxon>Agaricomycetes</taxon>
        <taxon>Agaricomycetidae</taxon>
        <taxon>Agaricales</taxon>
        <taxon>Agaricineae</taxon>
        <taxon>Strophariaceae</taxon>
        <taxon>Psilocybe</taxon>
    </lineage>
</organism>
<dbReference type="Gene3D" id="3.40.50.1460">
    <property type="match status" value="1"/>
</dbReference>
<keyword evidence="3" id="KW-0788">Thiol protease</keyword>
<evidence type="ECO:0000256" key="3">
    <source>
        <dbReference type="ARBA" id="ARBA00022807"/>
    </source>
</evidence>
<dbReference type="EMBL" id="JAFIQS010000009">
    <property type="protein sequence ID" value="KAG5165958.1"/>
    <property type="molecule type" value="Genomic_DNA"/>
</dbReference>
<protein>
    <recommendedName>
        <fullName evidence="4">Peptidase C14 caspase domain-containing protein</fullName>
    </recommendedName>
</protein>
<evidence type="ECO:0000259" key="4">
    <source>
        <dbReference type="Pfam" id="PF00656"/>
    </source>
</evidence>
<dbReference type="Pfam" id="PF00656">
    <property type="entry name" value="Peptidase_C14"/>
    <property type="match status" value="1"/>
</dbReference>
<dbReference type="GO" id="GO:0004197">
    <property type="term" value="F:cysteine-type endopeptidase activity"/>
    <property type="evidence" value="ECO:0007669"/>
    <property type="project" value="InterPro"/>
</dbReference>
<dbReference type="GO" id="GO:0006915">
    <property type="term" value="P:apoptotic process"/>
    <property type="evidence" value="ECO:0007669"/>
    <property type="project" value="UniProtKB-KW"/>
</dbReference>
<comment type="caution">
    <text evidence="5">The sequence shown here is derived from an EMBL/GenBank/DDBJ whole genome shotgun (WGS) entry which is preliminary data.</text>
</comment>
<dbReference type="GO" id="GO:0005737">
    <property type="term" value="C:cytoplasm"/>
    <property type="evidence" value="ECO:0007669"/>
    <property type="project" value="TreeGrafter"/>
</dbReference>